<name>A0ABD3L435_EUCGL</name>
<dbReference type="Proteomes" id="UP001634007">
    <property type="component" value="Unassembled WGS sequence"/>
</dbReference>
<gene>
    <name evidence="1" type="ORF">ACJRO7_014464</name>
</gene>
<organism evidence="1 2">
    <name type="scientific">Eucalyptus globulus</name>
    <name type="common">Tasmanian blue gum</name>
    <dbReference type="NCBI Taxonomy" id="34317"/>
    <lineage>
        <taxon>Eukaryota</taxon>
        <taxon>Viridiplantae</taxon>
        <taxon>Streptophyta</taxon>
        <taxon>Embryophyta</taxon>
        <taxon>Tracheophyta</taxon>
        <taxon>Spermatophyta</taxon>
        <taxon>Magnoliopsida</taxon>
        <taxon>eudicotyledons</taxon>
        <taxon>Gunneridae</taxon>
        <taxon>Pentapetalae</taxon>
        <taxon>rosids</taxon>
        <taxon>malvids</taxon>
        <taxon>Myrtales</taxon>
        <taxon>Myrtaceae</taxon>
        <taxon>Myrtoideae</taxon>
        <taxon>Eucalypteae</taxon>
        <taxon>Eucalyptus</taxon>
    </lineage>
</organism>
<evidence type="ECO:0000313" key="2">
    <source>
        <dbReference type="Proteomes" id="UP001634007"/>
    </source>
</evidence>
<dbReference type="InterPro" id="IPR004158">
    <property type="entry name" value="DUF247_pln"/>
</dbReference>
<protein>
    <submittedName>
        <fullName evidence="1">Uncharacterized protein</fullName>
    </submittedName>
</protein>
<sequence>MQDAQGEGWKNVKAIPRASHLRAVGVKFRMIESICLFDIKFSEGVLYIPCLKLFPATESFLRNITALQHSYYKHDCYFIDYVAFLGSLINTRADAKLLIKKRIINIDKWLGHDETSAKVDEALANLFNSFGKESQFWTRNVSFCSFLQKLKAYYRSHWHWLKVRMKRISVSKRKL</sequence>
<evidence type="ECO:0000313" key="1">
    <source>
        <dbReference type="EMBL" id="KAL3745364.1"/>
    </source>
</evidence>
<accession>A0ABD3L435</accession>
<dbReference type="Pfam" id="PF03140">
    <property type="entry name" value="DUF247"/>
    <property type="match status" value="1"/>
</dbReference>
<dbReference type="PANTHER" id="PTHR31170">
    <property type="entry name" value="BNAC04G53230D PROTEIN"/>
    <property type="match status" value="1"/>
</dbReference>
<proteinExistence type="predicted"/>
<reference evidence="1 2" key="1">
    <citation type="submission" date="2024-11" db="EMBL/GenBank/DDBJ databases">
        <title>Chromosome-level genome assembly of Eucalyptus globulus Labill. provides insights into its genome evolution.</title>
        <authorList>
            <person name="Li X."/>
        </authorList>
    </citation>
    <scope>NUCLEOTIDE SEQUENCE [LARGE SCALE GENOMIC DNA]</scope>
    <source>
        <strain evidence="1">CL2024</strain>
        <tissue evidence="1">Fresh tender leaves</tissue>
    </source>
</reference>
<dbReference type="AlphaFoldDB" id="A0ABD3L435"/>
<dbReference type="EMBL" id="JBJKBG010000003">
    <property type="protein sequence ID" value="KAL3745364.1"/>
    <property type="molecule type" value="Genomic_DNA"/>
</dbReference>
<dbReference type="PANTHER" id="PTHR31170:SF25">
    <property type="entry name" value="BNAA09G04570D PROTEIN"/>
    <property type="match status" value="1"/>
</dbReference>
<keyword evidence="2" id="KW-1185">Reference proteome</keyword>
<comment type="caution">
    <text evidence="1">The sequence shown here is derived from an EMBL/GenBank/DDBJ whole genome shotgun (WGS) entry which is preliminary data.</text>
</comment>